<gene>
    <name evidence="2" type="ORF">OEA66_20285</name>
</gene>
<sequence>MFKQILFLSLILISSFVYSQTKQYEAPDYKIIRENIENKDSEFYYPKLMNQLKASDTLITDDQYKYLYFGYTFQKEYHPYQISEEEKKLTKYFQSQDLKKSDYAEIIKISNAALKEFPLNLRVMNFLAYIYHLDGNEAMSKKISHNFYGLFGAIFRSGDGKDCNSGFHVITVSHEYVVMNVLQLETLSQSLDGNCDYLSLEKGKYKLPGVYFNITKLKEKGFGFGF</sequence>
<dbReference type="Pfam" id="PF16266">
    <property type="entry name" value="DUF4919"/>
    <property type="match status" value="1"/>
</dbReference>
<proteinExistence type="predicted"/>
<dbReference type="Proteomes" id="UP001070176">
    <property type="component" value="Unassembled WGS sequence"/>
</dbReference>
<feature type="signal peptide" evidence="1">
    <location>
        <begin position="1"/>
        <end position="19"/>
    </location>
</feature>
<dbReference type="EMBL" id="JAOVZV010000034">
    <property type="protein sequence ID" value="MCX8534695.1"/>
    <property type="molecule type" value="Genomic_DNA"/>
</dbReference>
<dbReference type="InterPro" id="IPR032578">
    <property type="entry name" value="DUF4919"/>
</dbReference>
<organism evidence="2 3">
    <name type="scientific">Chryseobacterium luquanense</name>
    <dbReference type="NCBI Taxonomy" id="2983766"/>
    <lineage>
        <taxon>Bacteria</taxon>
        <taxon>Pseudomonadati</taxon>
        <taxon>Bacteroidota</taxon>
        <taxon>Flavobacteriia</taxon>
        <taxon>Flavobacteriales</taxon>
        <taxon>Weeksellaceae</taxon>
        <taxon>Chryseobacterium group</taxon>
        <taxon>Chryseobacterium</taxon>
    </lineage>
</organism>
<name>A0ABT3Y965_9FLAO</name>
<protein>
    <submittedName>
        <fullName evidence="2">DUF4919 domain-containing protein</fullName>
    </submittedName>
</protein>
<dbReference type="RefSeq" id="WP_267283123.1">
    <property type="nucleotide sequence ID" value="NZ_JAOVZV010000034.1"/>
</dbReference>
<reference evidence="2" key="1">
    <citation type="submission" date="2022-10" db="EMBL/GenBank/DDBJ databases">
        <title>Chryseobacterium sp. nov., a novel bacterial species.</title>
        <authorList>
            <person name="Cao Y."/>
        </authorList>
    </citation>
    <scope>NUCLEOTIDE SEQUENCE</scope>
    <source>
        <strain evidence="2">KC 927</strain>
    </source>
</reference>
<keyword evidence="3" id="KW-1185">Reference proteome</keyword>
<feature type="chain" id="PRO_5047294455" evidence="1">
    <location>
        <begin position="20"/>
        <end position="226"/>
    </location>
</feature>
<evidence type="ECO:0000313" key="3">
    <source>
        <dbReference type="Proteomes" id="UP001070176"/>
    </source>
</evidence>
<comment type="caution">
    <text evidence="2">The sequence shown here is derived from an EMBL/GenBank/DDBJ whole genome shotgun (WGS) entry which is preliminary data.</text>
</comment>
<keyword evidence="1" id="KW-0732">Signal</keyword>
<accession>A0ABT3Y965</accession>
<evidence type="ECO:0000256" key="1">
    <source>
        <dbReference type="SAM" id="SignalP"/>
    </source>
</evidence>
<evidence type="ECO:0000313" key="2">
    <source>
        <dbReference type="EMBL" id="MCX8534695.1"/>
    </source>
</evidence>